<dbReference type="GO" id="GO:0016020">
    <property type="term" value="C:membrane"/>
    <property type="evidence" value="ECO:0007669"/>
    <property type="project" value="UniProtKB-SubCell"/>
</dbReference>
<comment type="subcellular location">
    <subcellularLocation>
        <location evidence="1">Membrane</location>
        <topology evidence="1">Single-pass membrane protein</topology>
    </subcellularLocation>
</comment>
<dbReference type="PANTHER" id="PTHR15549">
    <property type="entry name" value="PAIRED IMMUNOGLOBULIN-LIKE TYPE 2 RECEPTOR"/>
    <property type="match status" value="1"/>
</dbReference>
<dbReference type="OrthoDB" id="10462281at2759"/>
<keyword evidence="2 6" id="KW-0812">Transmembrane</keyword>
<gene>
    <name evidence="7" type="ORF">EJ03DRAFT_97943</name>
</gene>
<feature type="region of interest" description="Disordered" evidence="5">
    <location>
        <begin position="40"/>
        <end position="69"/>
    </location>
</feature>
<dbReference type="GO" id="GO:0071944">
    <property type="term" value="C:cell periphery"/>
    <property type="evidence" value="ECO:0007669"/>
    <property type="project" value="UniProtKB-ARBA"/>
</dbReference>
<accession>A0A6G1L8S7</accession>
<keyword evidence="4 6" id="KW-0472">Membrane</keyword>
<protein>
    <submittedName>
        <fullName evidence="7">Uncharacterized protein</fullName>
    </submittedName>
</protein>
<dbReference type="Proteomes" id="UP000799436">
    <property type="component" value="Unassembled WGS sequence"/>
</dbReference>
<evidence type="ECO:0000256" key="6">
    <source>
        <dbReference type="SAM" id="Phobius"/>
    </source>
</evidence>
<evidence type="ECO:0000256" key="2">
    <source>
        <dbReference type="ARBA" id="ARBA00022692"/>
    </source>
</evidence>
<keyword evidence="8" id="KW-1185">Reference proteome</keyword>
<proteinExistence type="predicted"/>
<name>A0A6G1L8S7_9PEZI</name>
<feature type="compositionally biased region" description="Low complexity" evidence="5">
    <location>
        <begin position="12"/>
        <end position="24"/>
    </location>
</feature>
<dbReference type="CDD" id="cd12087">
    <property type="entry name" value="TM_EGFR-like"/>
    <property type="match status" value="1"/>
</dbReference>
<feature type="transmembrane region" description="Helical" evidence="6">
    <location>
        <begin position="114"/>
        <end position="138"/>
    </location>
</feature>
<evidence type="ECO:0000256" key="1">
    <source>
        <dbReference type="ARBA" id="ARBA00004167"/>
    </source>
</evidence>
<evidence type="ECO:0000313" key="7">
    <source>
        <dbReference type="EMBL" id="KAF2769277.1"/>
    </source>
</evidence>
<evidence type="ECO:0000313" key="8">
    <source>
        <dbReference type="Proteomes" id="UP000799436"/>
    </source>
</evidence>
<dbReference type="PANTHER" id="PTHR15549:SF30">
    <property type="entry name" value="MID2 DOMAIN-CONTAINING PROTEIN"/>
    <property type="match status" value="1"/>
</dbReference>
<dbReference type="EMBL" id="ML995835">
    <property type="protein sequence ID" value="KAF2769277.1"/>
    <property type="molecule type" value="Genomic_DNA"/>
</dbReference>
<reference evidence="7" key="1">
    <citation type="journal article" date="2020" name="Stud. Mycol.">
        <title>101 Dothideomycetes genomes: a test case for predicting lifestyles and emergence of pathogens.</title>
        <authorList>
            <person name="Haridas S."/>
            <person name="Albert R."/>
            <person name="Binder M."/>
            <person name="Bloem J."/>
            <person name="Labutti K."/>
            <person name="Salamov A."/>
            <person name="Andreopoulos B."/>
            <person name="Baker S."/>
            <person name="Barry K."/>
            <person name="Bills G."/>
            <person name="Bluhm B."/>
            <person name="Cannon C."/>
            <person name="Castanera R."/>
            <person name="Culley D."/>
            <person name="Daum C."/>
            <person name="Ezra D."/>
            <person name="Gonzalez J."/>
            <person name="Henrissat B."/>
            <person name="Kuo A."/>
            <person name="Liang C."/>
            <person name="Lipzen A."/>
            <person name="Lutzoni F."/>
            <person name="Magnuson J."/>
            <person name="Mondo S."/>
            <person name="Nolan M."/>
            <person name="Ohm R."/>
            <person name="Pangilinan J."/>
            <person name="Park H.-J."/>
            <person name="Ramirez L."/>
            <person name="Alfaro M."/>
            <person name="Sun H."/>
            <person name="Tritt A."/>
            <person name="Yoshinaga Y."/>
            <person name="Zwiers L.-H."/>
            <person name="Turgeon B."/>
            <person name="Goodwin S."/>
            <person name="Spatafora J."/>
            <person name="Crous P."/>
            <person name="Grigoriev I."/>
        </authorList>
    </citation>
    <scope>NUCLEOTIDE SEQUENCE</scope>
    <source>
        <strain evidence="7">CBS 116005</strain>
    </source>
</reference>
<sequence length="205" mass="20968">MWQRWRNTNPLSDSTADVSASTTPTVASSAVSSALRISTTTTTTTTTTPVSTSSASPSTSDGSSAISDSRVSTTNIAGITTTTSSVGKLDAMTPYISVAGEATSDGTNHSSPPYGAVIGGALGGVAILCLTVLAVFLIRRKNASSGHGPPSYPTAAAQAQDSYYANGLTTGKWCYHPFQKPQGIPNDTAVNEAEANMYPAELPGR</sequence>
<evidence type="ECO:0000256" key="4">
    <source>
        <dbReference type="ARBA" id="ARBA00023136"/>
    </source>
</evidence>
<evidence type="ECO:0000256" key="3">
    <source>
        <dbReference type="ARBA" id="ARBA00022989"/>
    </source>
</evidence>
<organism evidence="7 8">
    <name type="scientific">Teratosphaeria nubilosa</name>
    <dbReference type="NCBI Taxonomy" id="161662"/>
    <lineage>
        <taxon>Eukaryota</taxon>
        <taxon>Fungi</taxon>
        <taxon>Dikarya</taxon>
        <taxon>Ascomycota</taxon>
        <taxon>Pezizomycotina</taxon>
        <taxon>Dothideomycetes</taxon>
        <taxon>Dothideomycetidae</taxon>
        <taxon>Mycosphaerellales</taxon>
        <taxon>Teratosphaeriaceae</taxon>
        <taxon>Teratosphaeria</taxon>
    </lineage>
</organism>
<feature type="region of interest" description="Disordered" evidence="5">
    <location>
        <begin position="1"/>
        <end position="24"/>
    </location>
</feature>
<dbReference type="InterPro" id="IPR051694">
    <property type="entry name" value="Immunoregulatory_rcpt-like"/>
</dbReference>
<keyword evidence="3 6" id="KW-1133">Transmembrane helix</keyword>
<dbReference type="AlphaFoldDB" id="A0A6G1L8S7"/>
<evidence type="ECO:0000256" key="5">
    <source>
        <dbReference type="SAM" id="MobiDB-lite"/>
    </source>
</evidence>
<feature type="compositionally biased region" description="Polar residues" evidence="5">
    <location>
        <begin position="1"/>
        <end position="11"/>
    </location>
</feature>